<dbReference type="Pfam" id="PF20203">
    <property type="entry name" value="DUF6565"/>
    <property type="match status" value="1"/>
</dbReference>
<dbReference type="KEGG" id="mlil:QLS71_003955"/>
<evidence type="ECO:0000256" key="1">
    <source>
        <dbReference type="SAM" id="SignalP"/>
    </source>
</evidence>
<dbReference type="AlphaFoldDB" id="A0AAU7EJ46"/>
<protein>
    <submittedName>
        <fullName evidence="3">DUF6565 domain-containing protein</fullName>
    </submittedName>
</protein>
<dbReference type="EMBL" id="CP155618">
    <property type="protein sequence ID" value="XBL15175.1"/>
    <property type="molecule type" value="Genomic_DNA"/>
</dbReference>
<dbReference type="Proteomes" id="UP001224325">
    <property type="component" value="Chromosome"/>
</dbReference>
<keyword evidence="1" id="KW-0732">Signal</keyword>
<organism evidence="3 4">
    <name type="scientific">Mariniflexile litorale</name>
    <dbReference type="NCBI Taxonomy" id="3045158"/>
    <lineage>
        <taxon>Bacteria</taxon>
        <taxon>Pseudomonadati</taxon>
        <taxon>Bacteroidota</taxon>
        <taxon>Flavobacteriia</taxon>
        <taxon>Flavobacteriales</taxon>
        <taxon>Flavobacteriaceae</taxon>
        <taxon>Mariniflexile</taxon>
    </lineage>
</organism>
<keyword evidence="4" id="KW-1185">Reference proteome</keyword>
<sequence length="220" mass="25110">MKTLKLTLGIVAASVMFVACNDSQKDMAQQKVDNYESYIDSISNVATDKAGENWETIERDFEQIKSETNNAIASVTDNSELQKDIDQATLKYEKFKAEVIAEHNRMETENSKMMMRQSLLGNQYEGGDMKFTWINKDNILSVYQNFVDTVDKNKDSYSREDWDEIKLLYEAIDTRKNTVEKEGLSSADNMKIAGLKLKFAPMYTVNRMGAKSDENAEAKK</sequence>
<name>A0AAU7EJ46_9FLAO</name>
<evidence type="ECO:0000313" key="4">
    <source>
        <dbReference type="Proteomes" id="UP001224325"/>
    </source>
</evidence>
<evidence type="ECO:0000259" key="2">
    <source>
        <dbReference type="Pfam" id="PF20203"/>
    </source>
</evidence>
<reference evidence="3" key="1">
    <citation type="submission" date="2024-04" db="EMBL/GenBank/DDBJ databases">
        <title>Mariniflexile litorale, isolated from the shallow sediments of the Sea of Japan.</title>
        <authorList>
            <person name="Romanenko L."/>
            <person name="Isaeva M."/>
        </authorList>
    </citation>
    <scope>NUCLEOTIDE SEQUENCE [LARGE SCALE GENOMIC DNA]</scope>
    <source>
        <strain evidence="3">KMM 9835</strain>
    </source>
</reference>
<gene>
    <name evidence="3" type="ORF">QLS71_003955</name>
</gene>
<evidence type="ECO:0000313" key="3">
    <source>
        <dbReference type="EMBL" id="XBL15175.1"/>
    </source>
</evidence>
<feature type="signal peptide" evidence="1">
    <location>
        <begin position="1"/>
        <end position="21"/>
    </location>
</feature>
<accession>A0AAU7EJ46</accession>
<dbReference type="InterPro" id="IPR046695">
    <property type="entry name" value="DUF6565"/>
</dbReference>
<proteinExistence type="predicted"/>
<dbReference type="PROSITE" id="PS51257">
    <property type="entry name" value="PROKAR_LIPOPROTEIN"/>
    <property type="match status" value="1"/>
</dbReference>
<feature type="chain" id="PRO_5043526256" evidence="1">
    <location>
        <begin position="22"/>
        <end position="220"/>
    </location>
</feature>
<dbReference type="RefSeq" id="WP_308990617.1">
    <property type="nucleotide sequence ID" value="NZ_CP155618.1"/>
</dbReference>
<feature type="domain" description="DUF6565" evidence="2">
    <location>
        <begin position="150"/>
        <end position="204"/>
    </location>
</feature>